<gene>
    <name evidence="3" type="ORF">HPBE_LOCUS546</name>
</gene>
<evidence type="ECO:0000313" key="5">
    <source>
        <dbReference type="WBParaSite" id="HPBE_0000054501-mRNA-1"/>
    </source>
</evidence>
<accession>A0A183F305</accession>
<evidence type="ECO:0000313" key="4">
    <source>
        <dbReference type="Proteomes" id="UP000050761"/>
    </source>
</evidence>
<feature type="compositionally biased region" description="Basic residues" evidence="2">
    <location>
        <begin position="365"/>
        <end position="378"/>
    </location>
</feature>
<keyword evidence="4" id="KW-1185">Reference proteome</keyword>
<accession>A0A3P7WMX3</accession>
<feature type="region of interest" description="Disordered" evidence="2">
    <location>
        <begin position="352"/>
        <end position="402"/>
    </location>
</feature>
<evidence type="ECO:0000256" key="2">
    <source>
        <dbReference type="SAM" id="MobiDB-lite"/>
    </source>
</evidence>
<feature type="region of interest" description="Disordered" evidence="2">
    <location>
        <begin position="28"/>
        <end position="62"/>
    </location>
</feature>
<evidence type="ECO:0000313" key="3">
    <source>
        <dbReference type="EMBL" id="VDO18928.1"/>
    </source>
</evidence>
<proteinExistence type="predicted"/>
<feature type="compositionally biased region" description="Basic and acidic residues" evidence="2">
    <location>
        <begin position="49"/>
        <end position="62"/>
    </location>
</feature>
<organism evidence="4 5">
    <name type="scientific">Heligmosomoides polygyrus</name>
    <name type="common">Parasitic roundworm</name>
    <dbReference type="NCBI Taxonomy" id="6339"/>
    <lineage>
        <taxon>Eukaryota</taxon>
        <taxon>Metazoa</taxon>
        <taxon>Ecdysozoa</taxon>
        <taxon>Nematoda</taxon>
        <taxon>Chromadorea</taxon>
        <taxon>Rhabditida</taxon>
        <taxon>Rhabditina</taxon>
        <taxon>Rhabditomorpha</taxon>
        <taxon>Strongyloidea</taxon>
        <taxon>Heligmosomidae</taxon>
        <taxon>Heligmosomoides</taxon>
    </lineage>
</organism>
<feature type="compositionally biased region" description="Basic and acidic residues" evidence="2">
    <location>
        <begin position="352"/>
        <end position="364"/>
    </location>
</feature>
<evidence type="ECO:0000256" key="1">
    <source>
        <dbReference type="SAM" id="Coils"/>
    </source>
</evidence>
<feature type="coiled-coil region" evidence="1">
    <location>
        <begin position="152"/>
        <end position="230"/>
    </location>
</feature>
<dbReference type="Proteomes" id="UP000050761">
    <property type="component" value="Unassembled WGS sequence"/>
</dbReference>
<dbReference type="AlphaFoldDB" id="A0A183F305"/>
<feature type="coiled-coil region" evidence="1">
    <location>
        <begin position="285"/>
        <end position="312"/>
    </location>
</feature>
<reference evidence="3 4" key="1">
    <citation type="submission" date="2018-11" db="EMBL/GenBank/DDBJ databases">
        <authorList>
            <consortium name="Pathogen Informatics"/>
        </authorList>
    </citation>
    <scope>NUCLEOTIDE SEQUENCE [LARGE SCALE GENOMIC DNA]</scope>
</reference>
<feature type="compositionally biased region" description="Basic residues" evidence="2">
    <location>
        <begin position="386"/>
        <end position="397"/>
    </location>
</feature>
<reference evidence="5" key="2">
    <citation type="submission" date="2019-09" db="UniProtKB">
        <authorList>
            <consortium name="WormBaseParasite"/>
        </authorList>
    </citation>
    <scope>IDENTIFICATION</scope>
</reference>
<name>A0A183F305_HELPZ</name>
<dbReference type="WBParaSite" id="HPBE_0000054501-mRNA-1">
    <property type="protein sequence ID" value="HPBE_0000054501-mRNA-1"/>
    <property type="gene ID" value="HPBE_0000054501"/>
</dbReference>
<dbReference type="OrthoDB" id="5877922at2759"/>
<keyword evidence="1" id="KW-0175">Coiled coil</keyword>
<protein>
    <submittedName>
        <fullName evidence="5">CCHC-type domain-containing protein</fullName>
    </submittedName>
</protein>
<sequence>MPPFVGGREEEEFCRRCRAYGHLERYCQANPDRGRERARPRSPVHGPRSPRDIPPNRDEIYRERDVYEKEKLHYTSDEIAQKIARQREELLRQEMMLRRSEEGESWPIAGAASQPLVSTPRQQWNGRGRSLGIHGAIEPLFTSISPPDEPLLNERQLRMARDEELRAKLEAKAQKLEEDKHLKQKEEELERRMQRELEAKKIIMEEEIRKKVQLEERAKLQIQLAQTQQAAPAMPQQAFPPFSGFGRTNSNYPSLYPPAFASSAVTPGNGGFANGTYSSTPDFEMEEIKRLIKETEEKLQELQRNCRESELSSIFKSRAFQVAAELGDNAYLLDRHQKQKLLSELKEILNTAGKRERERRESERRRSRSRSRERRSKRTSHDRERHSYRRSRSRSPRGRVSSYKHGIEEERFTETRVNVGGVTLRNLPPIEQRALKVNEYVYAKDTKTGTWTTARIVKISDDRATLTIGNTTWKKDLNELYKEVPQW</sequence>
<dbReference type="EMBL" id="UZAH01000403">
    <property type="protein sequence ID" value="VDO18928.1"/>
    <property type="molecule type" value="Genomic_DNA"/>
</dbReference>